<dbReference type="InterPro" id="IPR000792">
    <property type="entry name" value="Tscrpt_reg_LuxR_C"/>
</dbReference>
<evidence type="ECO:0000256" key="2">
    <source>
        <dbReference type="ARBA" id="ARBA00023125"/>
    </source>
</evidence>
<evidence type="ECO:0000256" key="3">
    <source>
        <dbReference type="ARBA" id="ARBA00023163"/>
    </source>
</evidence>
<dbReference type="PROSITE" id="PS00622">
    <property type="entry name" value="HTH_LUXR_1"/>
    <property type="match status" value="1"/>
</dbReference>
<dbReference type="InterPro" id="IPR016032">
    <property type="entry name" value="Sig_transdc_resp-reg_C-effctor"/>
</dbReference>
<dbReference type="EMBL" id="FQUS01000001">
    <property type="protein sequence ID" value="SHE33368.1"/>
    <property type="molecule type" value="Genomic_DNA"/>
</dbReference>
<keyword evidence="6" id="KW-1185">Reference proteome</keyword>
<dbReference type="Proteomes" id="UP000184041">
    <property type="component" value="Unassembled WGS sequence"/>
</dbReference>
<keyword evidence="1" id="KW-0805">Transcription regulation</keyword>
<dbReference type="CDD" id="cd06170">
    <property type="entry name" value="LuxR_C_like"/>
    <property type="match status" value="1"/>
</dbReference>
<dbReference type="Pfam" id="PF00196">
    <property type="entry name" value="GerE"/>
    <property type="match status" value="1"/>
</dbReference>
<name>A0A1M4SMI1_9BACT</name>
<dbReference type="STRING" id="1194090.SAMN05443144_10174"/>
<dbReference type="GO" id="GO:0003677">
    <property type="term" value="F:DNA binding"/>
    <property type="evidence" value="ECO:0007669"/>
    <property type="project" value="UniProtKB-KW"/>
</dbReference>
<dbReference type="PANTHER" id="PTHR44688">
    <property type="entry name" value="DNA-BINDING TRANSCRIPTIONAL ACTIVATOR DEVR_DOSR"/>
    <property type="match status" value="1"/>
</dbReference>
<keyword evidence="3" id="KW-0804">Transcription</keyword>
<dbReference type="InterPro" id="IPR011990">
    <property type="entry name" value="TPR-like_helical_dom_sf"/>
</dbReference>
<dbReference type="RefSeq" id="WP_073058834.1">
    <property type="nucleotide sequence ID" value="NZ_FQUS01000001.1"/>
</dbReference>
<dbReference type="PRINTS" id="PR00038">
    <property type="entry name" value="HTHLUXR"/>
</dbReference>
<dbReference type="Pfam" id="PF13181">
    <property type="entry name" value="TPR_8"/>
    <property type="match status" value="1"/>
</dbReference>
<dbReference type="Gene3D" id="1.25.40.10">
    <property type="entry name" value="Tetratricopeptide repeat domain"/>
    <property type="match status" value="2"/>
</dbReference>
<accession>A0A1M4SMI1</accession>
<evidence type="ECO:0000313" key="5">
    <source>
        <dbReference type="EMBL" id="SHE33368.1"/>
    </source>
</evidence>
<dbReference type="AlphaFoldDB" id="A0A1M4SMI1"/>
<evidence type="ECO:0000313" key="6">
    <source>
        <dbReference type="Proteomes" id="UP000184041"/>
    </source>
</evidence>
<evidence type="ECO:0000256" key="1">
    <source>
        <dbReference type="ARBA" id="ARBA00023015"/>
    </source>
</evidence>
<dbReference type="PROSITE" id="PS50043">
    <property type="entry name" value="HTH_LUXR_2"/>
    <property type="match status" value="1"/>
</dbReference>
<dbReference type="SMART" id="SM00421">
    <property type="entry name" value="HTH_LUXR"/>
    <property type="match status" value="1"/>
</dbReference>
<keyword evidence="2" id="KW-0238">DNA-binding</keyword>
<dbReference type="InterPro" id="IPR036388">
    <property type="entry name" value="WH-like_DNA-bd_sf"/>
</dbReference>
<dbReference type="GO" id="GO:0006355">
    <property type="term" value="P:regulation of DNA-templated transcription"/>
    <property type="evidence" value="ECO:0007669"/>
    <property type="project" value="InterPro"/>
</dbReference>
<sequence length="546" mass="60746">MGIPNTLERGRKAFRQQQWADAYTLLSSADHAHQIEPEDIRRLAAAAYLTGKVSESPEIWARAHHEYLENDKKRQAANCAFWLGIILFNQGEKVQGSGWMARAARLISDLPQKCVEEGLLLIPKALQHLGEGKPERAYHYFSKAGEIGEQFDNQDLITLSRLGQGQALIYQKKINKGTTLLDEAMIAVISEEISPIVAGLVYCAVIETCQKIYDLQRAQEWTAALSRWCDSQPDLVPYRGQCLVRRAEIMQLHGEWTEAMDEVHRACTLLSESTGEPAAGEAFYLQAELHRLQGDFTEAEKNYRHASKWGRKPQPGLALLRMAQGEADTAEAAIRQAEEEQKNPMVRSKILPAYIDIMLAVDDIKSAQAGAADLSEIAGEFQAPFLQAMAIRAEGNIILKKGEPQKALDKLLDGWSALKKIGASYESAKTRMLIGLAYQKLGDKDSAEIELEAARGTFQQLGATYDLSKMDSFVRHTSSGDHTHGLTSRELQVLRLVATGKTNREIGTELYISERTVDRHVSNILAKLNVPSRAAATAYAYEHEMI</sequence>
<dbReference type="InterPro" id="IPR019734">
    <property type="entry name" value="TPR_rpt"/>
</dbReference>
<dbReference type="SUPFAM" id="SSF48452">
    <property type="entry name" value="TPR-like"/>
    <property type="match status" value="3"/>
</dbReference>
<proteinExistence type="predicted"/>
<dbReference type="Gene3D" id="1.10.10.10">
    <property type="entry name" value="Winged helix-like DNA-binding domain superfamily/Winged helix DNA-binding domain"/>
    <property type="match status" value="1"/>
</dbReference>
<dbReference type="OrthoDB" id="9797341at2"/>
<feature type="domain" description="HTH luxR-type" evidence="4">
    <location>
        <begin position="479"/>
        <end position="544"/>
    </location>
</feature>
<gene>
    <name evidence="5" type="ORF">SAMN05443144_10174</name>
</gene>
<dbReference type="PANTHER" id="PTHR44688:SF16">
    <property type="entry name" value="DNA-BINDING TRANSCRIPTIONAL ACTIVATOR DEVR_DOSR"/>
    <property type="match status" value="1"/>
</dbReference>
<protein>
    <submittedName>
        <fullName evidence="5">Transcriptional regulator, LuxR family</fullName>
    </submittedName>
</protein>
<reference evidence="5 6" key="1">
    <citation type="submission" date="2016-11" db="EMBL/GenBank/DDBJ databases">
        <authorList>
            <person name="Jaros S."/>
            <person name="Januszkiewicz K."/>
            <person name="Wedrychowicz H."/>
        </authorList>
    </citation>
    <scope>NUCLEOTIDE SEQUENCE [LARGE SCALE GENOMIC DNA]</scope>
    <source>
        <strain evidence="5 6">DSM 21986</strain>
    </source>
</reference>
<evidence type="ECO:0000259" key="4">
    <source>
        <dbReference type="PROSITE" id="PS50043"/>
    </source>
</evidence>
<organism evidence="5 6">
    <name type="scientific">Fodinibius roseus</name>
    <dbReference type="NCBI Taxonomy" id="1194090"/>
    <lineage>
        <taxon>Bacteria</taxon>
        <taxon>Pseudomonadati</taxon>
        <taxon>Balneolota</taxon>
        <taxon>Balneolia</taxon>
        <taxon>Balneolales</taxon>
        <taxon>Balneolaceae</taxon>
        <taxon>Fodinibius</taxon>
    </lineage>
</organism>
<dbReference type="SUPFAM" id="SSF46894">
    <property type="entry name" value="C-terminal effector domain of the bipartite response regulators"/>
    <property type="match status" value="1"/>
</dbReference>